<dbReference type="OrthoDB" id="9763644at2"/>
<dbReference type="PANTHER" id="PTHR35372">
    <property type="entry name" value="ATP BINDING PROTEIN-RELATED"/>
    <property type="match status" value="1"/>
</dbReference>
<dbReference type="InterPro" id="IPR027417">
    <property type="entry name" value="P-loop_NTPase"/>
</dbReference>
<dbReference type="Pfam" id="PF03288">
    <property type="entry name" value="Pox_D5"/>
    <property type="match status" value="1"/>
</dbReference>
<dbReference type="NCBIfam" id="TIGR01613">
    <property type="entry name" value="primase_Cterm"/>
    <property type="match status" value="1"/>
</dbReference>
<dbReference type="InterPro" id="IPR014818">
    <property type="entry name" value="Phage/plasmid_primase_P4_C"/>
</dbReference>
<evidence type="ECO:0000256" key="2">
    <source>
        <dbReference type="ARBA" id="ARBA00022801"/>
    </source>
</evidence>
<proteinExistence type="predicted"/>
<dbReference type="InterPro" id="IPR006500">
    <property type="entry name" value="Helicase_put_C_phage/plasmid"/>
</dbReference>
<dbReference type="EMBL" id="LSNG01000005">
    <property type="protein sequence ID" value="KXN76908.1"/>
    <property type="molecule type" value="Genomic_DNA"/>
</dbReference>
<keyword evidence="1" id="KW-0547">Nucleotide-binding</keyword>
<dbReference type="GO" id="GO:0005524">
    <property type="term" value="F:ATP binding"/>
    <property type="evidence" value="ECO:0007669"/>
    <property type="project" value="UniProtKB-KW"/>
</dbReference>
<organism evidence="6 7">
    <name type="scientific">Lactobacillus johnsonii</name>
    <dbReference type="NCBI Taxonomy" id="33959"/>
    <lineage>
        <taxon>Bacteria</taxon>
        <taxon>Bacillati</taxon>
        <taxon>Bacillota</taxon>
        <taxon>Bacilli</taxon>
        <taxon>Lactobacillales</taxon>
        <taxon>Lactobacillaceae</taxon>
        <taxon>Lactobacillus</taxon>
    </lineage>
</organism>
<dbReference type="SUPFAM" id="SSF52540">
    <property type="entry name" value="P-loop containing nucleoside triphosphate hydrolases"/>
    <property type="match status" value="1"/>
</dbReference>
<dbReference type="Gene3D" id="3.40.50.300">
    <property type="entry name" value="P-loop containing nucleotide triphosphate hydrolases"/>
    <property type="match status" value="1"/>
</dbReference>
<dbReference type="Pfam" id="PF19263">
    <property type="entry name" value="DUF5906"/>
    <property type="match status" value="1"/>
</dbReference>
<dbReference type="Pfam" id="PF08706">
    <property type="entry name" value="D5_N"/>
    <property type="match status" value="1"/>
</dbReference>
<dbReference type="AlphaFoldDB" id="A0A9X0LYN4"/>
<keyword evidence="2" id="KW-0378">Hydrolase</keyword>
<evidence type="ECO:0000313" key="7">
    <source>
        <dbReference type="Proteomes" id="UP000070346"/>
    </source>
</evidence>
<dbReference type="PANTHER" id="PTHR35372:SF2">
    <property type="entry name" value="SF3 HELICASE DOMAIN-CONTAINING PROTEIN"/>
    <property type="match status" value="1"/>
</dbReference>
<comment type="caution">
    <text evidence="6">The sequence shown here is derived from an EMBL/GenBank/DDBJ whole genome shotgun (WGS) entry which is preliminary data.</text>
</comment>
<dbReference type="Proteomes" id="UP000070346">
    <property type="component" value="Unassembled WGS sequence"/>
</dbReference>
<evidence type="ECO:0000256" key="4">
    <source>
        <dbReference type="ARBA" id="ARBA00022840"/>
    </source>
</evidence>
<dbReference type="InterPro" id="IPR014015">
    <property type="entry name" value="Helicase_SF3_DNA-vir"/>
</dbReference>
<dbReference type="SMART" id="SM00885">
    <property type="entry name" value="D5_N"/>
    <property type="match status" value="1"/>
</dbReference>
<dbReference type="InterPro" id="IPR051620">
    <property type="entry name" value="ORF904-like_C"/>
</dbReference>
<dbReference type="RefSeq" id="WP_061399892.1">
    <property type="nucleotide sequence ID" value="NZ_LSNG01000005.1"/>
</dbReference>
<dbReference type="InterPro" id="IPR004968">
    <property type="entry name" value="DNA_primase/NTPase_C"/>
</dbReference>
<name>A0A9X0LYN4_LACJH</name>
<evidence type="ECO:0000256" key="1">
    <source>
        <dbReference type="ARBA" id="ARBA00022741"/>
    </source>
</evidence>
<accession>A0A9X0LYN4</accession>
<dbReference type="InterPro" id="IPR045455">
    <property type="entry name" value="NrS-1_pol-like_helicase"/>
</dbReference>
<keyword evidence="3" id="KW-0347">Helicase</keyword>
<sequence length="781" mass="90420">MPKFNYQNIPQELRNLKQWGLFELKWVEARKKNTKIPINPYDGSAGKSNDPNTWSDFDTAMRALNEVERADGLAFYFANGYVGLDIDHIDSNLEDWRAGDNDPNNLVNKFQDLTDNTYMEVSQSGTGIHAIFKGKIPGKRRRKGNYEMYQTGRFFALTGNNIIPNPTIKSMSDDEMKTLYEFLFGKDNVVQLHSESDNITPVDLSVVEIIKRAENSAKTGTRFTMFMKGGWEQFYSSHSEADMAFANDLAFWTGRDFHKMDTIFRNSSLMREKFDEKHGAVTYGTSLLNKAINETQNIYNPESDSQDSESSYTFSFNEDKTKKIMPRSWDDQGRGLRMRDQFATVLKFNAVDKKWFFFNGSYWQEDIGNQKVELAAERVANSIKTEKPELKFSTKTDNDKAMNEWYRFQKDSRSHMAKMHMIDEFKKYVIVKHGEFDKKDMLLNTESGYVDLSNGELHDHDIDKKFSHQTLAEYSDNVDAPLWDKFLNQIFNNDEELIHYVQKAIGYSFTGSVDEQCLFILNGRGRNGKSVFSNVVSDVAGNYAKQMNVQTIVAKKNQSGSANSDIARLEGARIVTSSELNEGDRFDESLVKQLTGGDKILARFLYGSEFEYKPKFKIWMATNHLPIIRGTDDGIWRRIKIIPFNIQIPKEKVDKKLEYKLKAEYTGILNWIVQGAIMWQQEGLEDPEAVKQVIENYRAEMDPLDAFLEECCTTGQNYSIKARDMYDAYHEWAKESEEYKMSMTKFGREMSKKLLRVKKRDGWCYVGLKLKEPDSDYKFNF</sequence>
<dbReference type="GO" id="GO:0004386">
    <property type="term" value="F:helicase activity"/>
    <property type="evidence" value="ECO:0007669"/>
    <property type="project" value="UniProtKB-KW"/>
</dbReference>
<evidence type="ECO:0000313" key="6">
    <source>
        <dbReference type="EMBL" id="KXN76908.1"/>
    </source>
</evidence>
<evidence type="ECO:0000259" key="5">
    <source>
        <dbReference type="PROSITE" id="PS51206"/>
    </source>
</evidence>
<reference evidence="6 7" key="1">
    <citation type="submission" date="2016-02" db="EMBL/GenBank/DDBJ databases">
        <title>Complete Genome Sequences of Lactobacillus johnsonii Strain W1.</title>
        <authorList>
            <person name="Sun Y."/>
            <person name="Wu X."/>
        </authorList>
    </citation>
    <scope>NUCLEOTIDE SEQUENCE [LARGE SCALE GENOMIC DNA]</scope>
    <source>
        <strain evidence="6 7">W1</strain>
    </source>
</reference>
<gene>
    <name evidence="6" type="ORF">AYJ53_07530</name>
</gene>
<dbReference type="GO" id="GO:0016787">
    <property type="term" value="F:hydrolase activity"/>
    <property type="evidence" value="ECO:0007669"/>
    <property type="project" value="UniProtKB-KW"/>
</dbReference>
<evidence type="ECO:0000256" key="3">
    <source>
        <dbReference type="ARBA" id="ARBA00022806"/>
    </source>
</evidence>
<dbReference type="Pfam" id="PF22763">
    <property type="entry name" value="NrS1-1_pol-like_HBD"/>
    <property type="match status" value="1"/>
</dbReference>
<dbReference type="InterPro" id="IPR054468">
    <property type="entry name" value="NrSPol-like_HBD"/>
</dbReference>
<keyword evidence="4" id="KW-0067">ATP-binding</keyword>
<feature type="domain" description="SF3 helicase" evidence="5">
    <location>
        <begin position="496"/>
        <end position="657"/>
    </location>
</feature>
<protein>
    <submittedName>
        <fullName evidence="6">DNA primase</fullName>
    </submittedName>
</protein>
<dbReference type="PROSITE" id="PS51206">
    <property type="entry name" value="SF3_HELICASE_1"/>
    <property type="match status" value="1"/>
</dbReference>